<dbReference type="SMART" id="SM00324">
    <property type="entry name" value="RhoGAP"/>
    <property type="match status" value="1"/>
</dbReference>
<dbReference type="Gene3D" id="3.40.525.10">
    <property type="entry name" value="CRAL-TRIO lipid binding domain"/>
    <property type="match status" value="1"/>
</dbReference>
<dbReference type="GO" id="GO:0005096">
    <property type="term" value="F:GTPase activator activity"/>
    <property type="evidence" value="ECO:0007669"/>
    <property type="project" value="TreeGrafter"/>
</dbReference>
<dbReference type="CDD" id="cd00170">
    <property type="entry name" value="SEC14"/>
    <property type="match status" value="1"/>
</dbReference>
<reference evidence="3" key="1">
    <citation type="submission" date="2020-11" db="EMBL/GenBank/DDBJ databases">
        <authorList>
            <person name="Tran Van P."/>
        </authorList>
    </citation>
    <scope>NUCLEOTIDE SEQUENCE</scope>
</reference>
<dbReference type="PROSITE" id="PS50238">
    <property type="entry name" value="RHOGAP"/>
    <property type="match status" value="1"/>
</dbReference>
<dbReference type="EMBL" id="OC917601">
    <property type="protein sequence ID" value="CAD7647517.1"/>
    <property type="molecule type" value="Genomic_DNA"/>
</dbReference>
<dbReference type="GO" id="GO:0005737">
    <property type="term" value="C:cytoplasm"/>
    <property type="evidence" value="ECO:0007669"/>
    <property type="project" value="TreeGrafter"/>
</dbReference>
<sequence length="483" mass="54995">MDDSLDARRGIESVVMTTGDVITSGDVVSVVDDSEDILSSLSCNIAGQDLDFEPALEFDDTELDKDSDDDQHYDDDDEDDAMSHDLSHAYLQTADDNFEEALGAEDPDREDFEDVARHGVVEVAGDDLFARKVIAIYACRLPDSKTFNWMRFLRYLLHTLDQFVESDYTLVYFHCGLNSHNKPPVRWLWTAFRAFDRKYKKNLKALLLVHPTSFVRIVFHVFRPVISAKFGRKVHTISHLEELNQFLHVKQLPLPKQLLDHDRKIARRRSLLAPSVGQTPDTQQFRVSLQFLVAHNDGDPIPRVVRTCVAYLSTEDALSTEGLFRRSANVQTVQELQQRFNAGQDVDFSRVAGEDSGVHVAAALLKSFLRDLREPLLTFDLYDDVIDFQAIGGRHQEKVAVARSLVGQRLPKDNQKLLRYIVDLLVKVMDRADLNKMTSSNLAIVFGPNLLWSDSRETTLPSITAINHFSEFVFKHKDLLFDK</sequence>
<evidence type="ECO:0000313" key="3">
    <source>
        <dbReference type="EMBL" id="CAD7647517.1"/>
    </source>
</evidence>
<dbReference type="Pfam" id="PF13716">
    <property type="entry name" value="CRAL_TRIO_2"/>
    <property type="match status" value="1"/>
</dbReference>
<keyword evidence="4" id="KW-1185">Reference proteome</keyword>
<dbReference type="AlphaFoldDB" id="A0A7R9LTA8"/>
<evidence type="ECO:0008006" key="5">
    <source>
        <dbReference type="Google" id="ProtNLM"/>
    </source>
</evidence>
<feature type="domain" description="CRAL-TRIO" evidence="1">
    <location>
        <begin position="111"/>
        <end position="266"/>
    </location>
</feature>
<dbReference type="GO" id="GO:0007264">
    <property type="term" value="P:small GTPase-mediated signal transduction"/>
    <property type="evidence" value="ECO:0007669"/>
    <property type="project" value="TreeGrafter"/>
</dbReference>
<dbReference type="SUPFAM" id="SSF48350">
    <property type="entry name" value="GTPase activation domain, GAP"/>
    <property type="match status" value="1"/>
</dbReference>
<dbReference type="Proteomes" id="UP000728032">
    <property type="component" value="Unassembled WGS sequence"/>
</dbReference>
<dbReference type="PANTHER" id="PTHR45808:SF2">
    <property type="entry name" value="RHO GTPASE-ACTIVATING PROTEIN 68F"/>
    <property type="match status" value="1"/>
</dbReference>
<dbReference type="PROSITE" id="PS50191">
    <property type="entry name" value="CRAL_TRIO"/>
    <property type="match status" value="1"/>
</dbReference>
<gene>
    <name evidence="3" type="ORF">ONB1V03_LOCUS6292</name>
</gene>
<dbReference type="SMART" id="SM00516">
    <property type="entry name" value="SEC14"/>
    <property type="match status" value="1"/>
</dbReference>
<dbReference type="GO" id="GO:2001136">
    <property type="term" value="P:negative regulation of endocytic recycling"/>
    <property type="evidence" value="ECO:0007669"/>
    <property type="project" value="TreeGrafter"/>
</dbReference>
<dbReference type="InterPro" id="IPR036865">
    <property type="entry name" value="CRAL-TRIO_dom_sf"/>
</dbReference>
<dbReference type="PANTHER" id="PTHR45808">
    <property type="entry name" value="RHO GTPASE-ACTIVATING PROTEIN 68F"/>
    <property type="match status" value="1"/>
</dbReference>
<accession>A0A7R9LTA8</accession>
<protein>
    <recommendedName>
        <fullName evidence="5">Rho GTPase-activating protein 1</fullName>
    </recommendedName>
</protein>
<evidence type="ECO:0000259" key="1">
    <source>
        <dbReference type="PROSITE" id="PS50191"/>
    </source>
</evidence>
<name>A0A7R9LTA8_9ACAR</name>
<dbReference type="InterPro" id="IPR000198">
    <property type="entry name" value="RhoGAP_dom"/>
</dbReference>
<dbReference type="OrthoDB" id="19923at2759"/>
<evidence type="ECO:0000313" key="4">
    <source>
        <dbReference type="Proteomes" id="UP000728032"/>
    </source>
</evidence>
<dbReference type="Gene3D" id="1.10.555.10">
    <property type="entry name" value="Rho GTPase activation protein"/>
    <property type="match status" value="1"/>
</dbReference>
<dbReference type="EMBL" id="CAJPVJ010002776">
    <property type="protein sequence ID" value="CAG2166777.1"/>
    <property type="molecule type" value="Genomic_DNA"/>
</dbReference>
<feature type="domain" description="Rho-GAP" evidence="2">
    <location>
        <begin position="287"/>
        <end position="481"/>
    </location>
</feature>
<dbReference type="InterPro" id="IPR001251">
    <property type="entry name" value="CRAL-TRIO_dom"/>
</dbReference>
<dbReference type="Pfam" id="PF00620">
    <property type="entry name" value="RhoGAP"/>
    <property type="match status" value="1"/>
</dbReference>
<dbReference type="SUPFAM" id="SSF52087">
    <property type="entry name" value="CRAL/TRIO domain"/>
    <property type="match status" value="1"/>
</dbReference>
<organism evidence="3">
    <name type="scientific">Oppiella nova</name>
    <dbReference type="NCBI Taxonomy" id="334625"/>
    <lineage>
        <taxon>Eukaryota</taxon>
        <taxon>Metazoa</taxon>
        <taxon>Ecdysozoa</taxon>
        <taxon>Arthropoda</taxon>
        <taxon>Chelicerata</taxon>
        <taxon>Arachnida</taxon>
        <taxon>Acari</taxon>
        <taxon>Acariformes</taxon>
        <taxon>Sarcoptiformes</taxon>
        <taxon>Oribatida</taxon>
        <taxon>Brachypylina</taxon>
        <taxon>Oppioidea</taxon>
        <taxon>Oppiidae</taxon>
        <taxon>Oppiella</taxon>
    </lineage>
</organism>
<evidence type="ECO:0000259" key="2">
    <source>
        <dbReference type="PROSITE" id="PS50238"/>
    </source>
</evidence>
<proteinExistence type="predicted"/>
<dbReference type="InterPro" id="IPR008936">
    <property type="entry name" value="Rho_GTPase_activation_prot"/>
</dbReference>